<dbReference type="EC" id="4.2.1.33" evidence="6"/>
<proteinExistence type="inferred from homology"/>
<protein>
    <recommendedName>
        <fullName evidence="6">3-isopropylmalate dehydratase</fullName>
        <ecNumber evidence="6">4.2.1.33</ecNumber>
    </recommendedName>
</protein>
<dbReference type="AlphaFoldDB" id="A0A7Z7N0B6"/>
<accession>A0A7Z7N0B6</accession>
<keyword evidence="8" id="KW-0028">Amino-acid biosynthesis</keyword>
<keyword evidence="13" id="KW-1185">Reference proteome</keyword>
<comment type="pathway">
    <text evidence="3">Amino-acid biosynthesis; L-leucine biosynthesis; L-leucine from 3-methyl-2-oxobutanoate: step 2/4.</text>
</comment>
<dbReference type="SUPFAM" id="SSF52016">
    <property type="entry name" value="LeuD/IlvD-like"/>
    <property type="match status" value="1"/>
</dbReference>
<sequence length="205" mass="22932">MKAFTVCEGIAAPLMRDNIDTDMIVRVERIAQLQRGQFAPWAFEMLRYQGDGAEERSFILNQPPFRGAQILLSGANFGCGSSREMAVWALDEFGIRCVIAQSFGDIFYANCMQNGLLAIRLDAALIDALAVRAALGERLRVDLKMRTIQAPGIESIAFDFPDERREALLEGIDEIDQTMKLNAQILAFQRDDALARPWAYPGVER</sequence>
<keyword evidence="7" id="KW-0432">Leucine biosynthesis</keyword>
<dbReference type="Pfam" id="PF00694">
    <property type="entry name" value="Aconitase_C"/>
    <property type="match status" value="1"/>
</dbReference>
<dbReference type="Proteomes" id="UP000219522">
    <property type="component" value="Unassembled WGS sequence"/>
</dbReference>
<gene>
    <name evidence="12" type="ORF">SAMN05446927_0315</name>
</gene>
<keyword evidence="10" id="KW-0100">Branched-chain amino acid biosynthesis</keyword>
<comment type="similarity">
    <text evidence="4">Belongs to the LeuD family. LeuD type 1 subfamily.</text>
</comment>
<dbReference type="GO" id="GO:0009316">
    <property type="term" value="C:3-isopropylmalate dehydratase complex"/>
    <property type="evidence" value="ECO:0007669"/>
    <property type="project" value="InterPro"/>
</dbReference>
<reference evidence="12 13" key="1">
    <citation type="submission" date="2017-09" db="EMBL/GenBank/DDBJ databases">
        <authorList>
            <person name="Varghese N."/>
            <person name="Submissions S."/>
        </authorList>
    </citation>
    <scope>NUCLEOTIDE SEQUENCE [LARGE SCALE GENOMIC DNA]</scope>
    <source>
        <strain evidence="12 13">OK806</strain>
    </source>
</reference>
<dbReference type="Gene3D" id="3.20.19.10">
    <property type="entry name" value="Aconitase, domain 4"/>
    <property type="match status" value="1"/>
</dbReference>
<keyword evidence="9" id="KW-0456">Lyase</keyword>
<evidence type="ECO:0000256" key="8">
    <source>
        <dbReference type="ARBA" id="ARBA00022605"/>
    </source>
</evidence>
<feature type="domain" description="Aconitase A/isopropylmalate dehydratase small subunit swivel" evidence="11">
    <location>
        <begin position="1"/>
        <end position="122"/>
    </location>
</feature>
<dbReference type="InterPro" id="IPR000573">
    <property type="entry name" value="AconitaseA/IPMdHydase_ssu_swvl"/>
</dbReference>
<organism evidence="12 13">
    <name type="scientific">Caballeronia arationis</name>
    <dbReference type="NCBI Taxonomy" id="1777142"/>
    <lineage>
        <taxon>Bacteria</taxon>
        <taxon>Pseudomonadati</taxon>
        <taxon>Pseudomonadota</taxon>
        <taxon>Betaproteobacteria</taxon>
        <taxon>Burkholderiales</taxon>
        <taxon>Burkholderiaceae</taxon>
        <taxon>Caballeronia</taxon>
    </lineage>
</organism>
<dbReference type="InterPro" id="IPR015928">
    <property type="entry name" value="Aconitase/3IPM_dehydase_swvl"/>
</dbReference>
<evidence type="ECO:0000256" key="1">
    <source>
        <dbReference type="ARBA" id="ARBA00000491"/>
    </source>
</evidence>
<evidence type="ECO:0000313" key="12">
    <source>
        <dbReference type="EMBL" id="SOE48710.1"/>
    </source>
</evidence>
<evidence type="ECO:0000256" key="3">
    <source>
        <dbReference type="ARBA" id="ARBA00004729"/>
    </source>
</evidence>
<evidence type="ECO:0000256" key="4">
    <source>
        <dbReference type="ARBA" id="ARBA00009845"/>
    </source>
</evidence>
<evidence type="ECO:0000259" key="11">
    <source>
        <dbReference type="Pfam" id="PF00694"/>
    </source>
</evidence>
<evidence type="ECO:0000256" key="6">
    <source>
        <dbReference type="ARBA" id="ARBA00011998"/>
    </source>
</evidence>
<comment type="catalytic activity">
    <reaction evidence="1">
        <text>(2R,3S)-3-isopropylmalate = (2S)-2-isopropylmalate</text>
        <dbReference type="Rhea" id="RHEA:32287"/>
        <dbReference type="ChEBI" id="CHEBI:1178"/>
        <dbReference type="ChEBI" id="CHEBI:35121"/>
        <dbReference type="EC" id="4.2.1.33"/>
    </reaction>
</comment>
<comment type="function">
    <text evidence="2">Catalyzes the isomerization between 2-isopropylmalate and 3-isopropylmalate, via the formation of 2-isopropylmaleate.</text>
</comment>
<dbReference type="RefSeq" id="WP_097189684.1">
    <property type="nucleotide sequence ID" value="NZ_OCSU01000001.1"/>
</dbReference>
<dbReference type="GO" id="GO:0009098">
    <property type="term" value="P:L-leucine biosynthetic process"/>
    <property type="evidence" value="ECO:0007669"/>
    <property type="project" value="UniProtKB-UniPathway"/>
</dbReference>
<evidence type="ECO:0000256" key="2">
    <source>
        <dbReference type="ARBA" id="ARBA00002695"/>
    </source>
</evidence>
<dbReference type="EMBL" id="OCSU01000001">
    <property type="protein sequence ID" value="SOE48710.1"/>
    <property type="molecule type" value="Genomic_DNA"/>
</dbReference>
<evidence type="ECO:0000256" key="9">
    <source>
        <dbReference type="ARBA" id="ARBA00023239"/>
    </source>
</evidence>
<comment type="caution">
    <text evidence="12">The sequence shown here is derived from an EMBL/GenBank/DDBJ whole genome shotgun (WGS) entry which is preliminary data.</text>
</comment>
<dbReference type="GO" id="GO:0003861">
    <property type="term" value="F:3-isopropylmalate dehydratase activity"/>
    <property type="evidence" value="ECO:0007669"/>
    <property type="project" value="UniProtKB-EC"/>
</dbReference>
<dbReference type="PANTHER" id="PTHR43345:SF5">
    <property type="entry name" value="3-ISOPROPYLMALATE DEHYDRATASE SMALL SUBUNIT"/>
    <property type="match status" value="1"/>
</dbReference>
<dbReference type="InterPro" id="IPR004431">
    <property type="entry name" value="3-IsopropMal_deHydase_ssu"/>
</dbReference>
<evidence type="ECO:0000313" key="13">
    <source>
        <dbReference type="Proteomes" id="UP000219522"/>
    </source>
</evidence>
<evidence type="ECO:0000256" key="5">
    <source>
        <dbReference type="ARBA" id="ARBA00011271"/>
    </source>
</evidence>
<dbReference type="NCBIfam" id="TIGR00171">
    <property type="entry name" value="leuD"/>
    <property type="match status" value="1"/>
</dbReference>
<comment type="subunit">
    <text evidence="5">Heterodimer of LeuC and LeuD.</text>
</comment>
<dbReference type="UniPathway" id="UPA00048">
    <property type="reaction ID" value="UER00071"/>
</dbReference>
<dbReference type="PANTHER" id="PTHR43345">
    <property type="entry name" value="3-ISOPROPYLMALATE DEHYDRATASE SMALL SUBUNIT 2-RELATED-RELATED"/>
    <property type="match status" value="1"/>
</dbReference>
<dbReference type="InterPro" id="IPR050075">
    <property type="entry name" value="LeuD"/>
</dbReference>
<name>A0A7Z7N0B6_9BURK</name>
<evidence type="ECO:0000256" key="10">
    <source>
        <dbReference type="ARBA" id="ARBA00023304"/>
    </source>
</evidence>
<evidence type="ECO:0000256" key="7">
    <source>
        <dbReference type="ARBA" id="ARBA00022430"/>
    </source>
</evidence>
<dbReference type="NCBIfam" id="NF002458">
    <property type="entry name" value="PRK01641.1"/>
    <property type="match status" value="1"/>
</dbReference>